<keyword evidence="6" id="KW-0677">Repeat</keyword>
<organism evidence="15 16">
    <name type="scientific">Platanthera guangdongensis</name>
    <dbReference type="NCBI Taxonomy" id="2320717"/>
    <lineage>
        <taxon>Eukaryota</taxon>
        <taxon>Viridiplantae</taxon>
        <taxon>Streptophyta</taxon>
        <taxon>Embryophyta</taxon>
        <taxon>Tracheophyta</taxon>
        <taxon>Spermatophyta</taxon>
        <taxon>Magnoliopsida</taxon>
        <taxon>Liliopsida</taxon>
        <taxon>Asparagales</taxon>
        <taxon>Orchidaceae</taxon>
        <taxon>Orchidoideae</taxon>
        <taxon>Orchideae</taxon>
        <taxon>Orchidinae</taxon>
        <taxon>Platanthera</taxon>
    </lineage>
</organism>
<dbReference type="InterPro" id="IPR009169">
    <property type="entry name" value="Calreticulin"/>
</dbReference>
<keyword evidence="16" id="KW-1185">Reference proteome</keyword>
<evidence type="ECO:0000256" key="9">
    <source>
        <dbReference type="ARBA" id="ARBA00022837"/>
    </source>
</evidence>
<feature type="chain" id="PRO_5044949937" description="Calreticulin" evidence="13">
    <location>
        <begin position="26"/>
        <end position="392"/>
    </location>
</feature>
<keyword evidence="10 12" id="KW-0143">Chaperone</keyword>
<evidence type="ECO:0000256" key="8">
    <source>
        <dbReference type="ARBA" id="ARBA00022833"/>
    </source>
</evidence>
<evidence type="ECO:0000313" key="16">
    <source>
        <dbReference type="Proteomes" id="UP001412067"/>
    </source>
</evidence>
<evidence type="ECO:0000313" key="15">
    <source>
        <dbReference type="EMBL" id="KAK8970944.1"/>
    </source>
</evidence>
<dbReference type="PANTHER" id="PTHR11073:SF2">
    <property type="entry name" value="CALRETICULIN"/>
    <property type="match status" value="1"/>
</dbReference>
<evidence type="ECO:0000256" key="1">
    <source>
        <dbReference type="ARBA" id="ARBA00004319"/>
    </source>
</evidence>
<evidence type="ECO:0000256" key="4">
    <source>
        <dbReference type="ARBA" id="ARBA00022729"/>
    </source>
</evidence>
<dbReference type="PROSITE" id="PS00805">
    <property type="entry name" value="CALRETICULIN_REPEAT"/>
    <property type="match status" value="1"/>
</dbReference>
<dbReference type="Gene3D" id="2.60.120.200">
    <property type="match status" value="1"/>
</dbReference>
<feature type="compositionally biased region" description="Basic and acidic residues" evidence="14">
    <location>
        <begin position="378"/>
        <end position="392"/>
    </location>
</feature>
<keyword evidence="3" id="KW-0479">Metal-binding</keyword>
<evidence type="ECO:0000256" key="6">
    <source>
        <dbReference type="ARBA" id="ARBA00022737"/>
    </source>
</evidence>
<evidence type="ECO:0000256" key="2">
    <source>
        <dbReference type="ARBA" id="ARBA00010983"/>
    </source>
</evidence>
<evidence type="ECO:0000256" key="14">
    <source>
        <dbReference type="SAM" id="MobiDB-lite"/>
    </source>
</evidence>
<comment type="function">
    <text evidence="11">Molecular calcium-binding chaperone promoting folding, oligomeric assembly and quality control in the ER via the calreticulin/calnexin cycle. This lectin may interact transiently with almost all of the monoglucosylated glycoproteins that are synthesized in the ER.</text>
</comment>
<feature type="region of interest" description="Disordered" evidence="14">
    <location>
        <begin position="343"/>
        <end position="392"/>
    </location>
</feature>
<keyword evidence="8" id="KW-0862">Zinc</keyword>
<evidence type="ECO:0000256" key="5">
    <source>
        <dbReference type="ARBA" id="ARBA00022734"/>
    </source>
</evidence>
<keyword evidence="5" id="KW-0430">Lectin</keyword>
<dbReference type="InterPro" id="IPR018124">
    <property type="entry name" value="Calret/calnex_CS"/>
</dbReference>
<keyword evidence="7 12" id="KW-0256">Endoplasmic reticulum</keyword>
<feature type="compositionally biased region" description="Acidic residues" evidence="14">
    <location>
        <begin position="364"/>
        <end position="377"/>
    </location>
</feature>
<dbReference type="SUPFAM" id="SSF63887">
    <property type="entry name" value="P-domain of calnexin/calreticulin"/>
    <property type="match status" value="1"/>
</dbReference>
<dbReference type="InterPro" id="IPR001580">
    <property type="entry name" value="Calret/calnex"/>
</dbReference>
<keyword evidence="9" id="KW-0106">Calcium</keyword>
<evidence type="ECO:0000256" key="3">
    <source>
        <dbReference type="ARBA" id="ARBA00022723"/>
    </source>
</evidence>
<evidence type="ECO:0000256" key="13">
    <source>
        <dbReference type="RuleBase" id="RU362126"/>
    </source>
</evidence>
<comment type="similarity">
    <text evidence="2 12 13">Belongs to the calreticulin family.</text>
</comment>
<comment type="subcellular location">
    <subcellularLocation>
        <location evidence="1 12">Endoplasmic reticulum lumen</location>
    </subcellularLocation>
</comment>
<dbReference type="PANTHER" id="PTHR11073">
    <property type="entry name" value="CALRETICULIN AND CALNEXIN"/>
    <property type="match status" value="1"/>
</dbReference>
<dbReference type="Gene3D" id="2.10.250.10">
    <property type="entry name" value="Calreticulin/calnexin, P domain"/>
    <property type="match status" value="1"/>
</dbReference>
<evidence type="ECO:0000256" key="12">
    <source>
        <dbReference type="PIRNR" id="PIRNR002356"/>
    </source>
</evidence>
<dbReference type="InterPro" id="IPR013320">
    <property type="entry name" value="ConA-like_dom_sf"/>
</dbReference>
<sequence length="392" mass="45295">MADTKMKLPLIGILIFLLMALFVAAEVFFEERFDDGWEERWVKSDWKKSENMSGEWNHTAGKWSGDPQDKGLQTTEDNMHYAISAEFPEFSNKDKTLVFQFSVKHEQKLNCGGGYMKLINDTINQQTFGAHTPYSIMFGPDICGDTNKRVHVILSRNGKNNKIKKEIPFINDQLTHVYTLAIRPDATYSVLTDNELKQSGSIYDDWDILPPKKIRDPDAKKPEDWDAKEFIPDVRDTKPEGYDDIPSEIPDPNAKKKIKNPEYKGIWKAPMIDNPEFEDDPYIYVYPNLRYVGIELWQVRAGTLFDNILICDDPEYAKKVAEETWGEIKDAEKVAFEKTKKLKEEEVSSASFPQENREQGTLADDIDDDEPDHEEPDWEAKLREEDEGKHVL</sequence>
<dbReference type="InterPro" id="IPR009033">
    <property type="entry name" value="Calreticulin/calnexin_P_dom_sf"/>
</dbReference>
<dbReference type="Pfam" id="PF00262">
    <property type="entry name" value="Calreticulin"/>
    <property type="match status" value="1"/>
</dbReference>
<dbReference type="PRINTS" id="PR00626">
    <property type="entry name" value="CALRETICULIN"/>
</dbReference>
<reference evidence="15 16" key="1">
    <citation type="journal article" date="2022" name="Nat. Plants">
        <title>Genomes of leafy and leafless Platanthera orchids illuminate the evolution of mycoheterotrophy.</title>
        <authorList>
            <person name="Li M.H."/>
            <person name="Liu K.W."/>
            <person name="Li Z."/>
            <person name="Lu H.C."/>
            <person name="Ye Q.L."/>
            <person name="Zhang D."/>
            <person name="Wang J.Y."/>
            <person name="Li Y.F."/>
            <person name="Zhong Z.M."/>
            <person name="Liu X."/>
            <person name="Yu X."/>
            <person name="Liu D.K."/>
            <person name="Tu X.D."/>
            <person name="Liu B."/>
            <person name="Hao Y."/>
            <person name="Liao X.Y."/>
            <person name="Jiang Y.T."/>
            <person name="Sun W.H."/>
            <person name="Chen J."/>
            <person name="Chen Y.Q."/>
            <person name="Ai Y."/>
            <person name="Zhai J.W."/>
            <person name="Wu S.S."/>
            <person name="Zhou Z."/>
            <person name="Hsiao Y.Y."/>
            <person name="Wu W.L."/>
            <person name="Chen Y.Y."/>
            <person name="Lin Y.F."/>
            <person name="Hsu J.L."/>
            <person name="Li C.Y."/>
            <person name="Wang Z.W."/>
            <person name="Zhao X."/>
            <person name="Zhong W.Y."/>
            <person name="Ma X.K."/>
            <person name="Ma L."/>
            <person name="Huang J."/>
            <person name="Chen G.Z."/>
            <person name="Huang M.Z."/>
            <person name="Huang L."/>
            <person name="Peng D.H."/>
            <person name="Luo Y.B."/>
            <person name="Zou S.Q."/>
            <person name="Chen S.P."/>
            <person name="Lan S."/>
            <person name="Tsai W.C."/>
            <person name="Van de Peer Y."/>
            <person name="Liu Z.J."/>
        </authorList>
    </citation>
    <scope>NUCLEOTIDE SEQUENCE [LARGE SCALE GENOMIC DNA]</scope>
    <source>
        <strain evidence="15">Lor288</strain>
    </source>
</reference>
<protein>
    <recommendedName>
        <fullName evidence="12">Calreticulin</fullName>
    </recommendedName>
</protein>
<dbReference type="PROSITE" id="PS00804">
    <property type="entry name" value="CALRETICULIN_2"/>
    <property type="match status" value="1"/>
</dbReference>
<comment type="caution">
    <text evidence="15">The sequence shown here is derived from an EMBL/GenBank/DDBJ whole genome shotgun (WGS) entry which is preliminary data.</text>
</comment>
<dbReference type="Proteomes" id="UP001412067">
    <property type="component" value="Unassembled WGS sequence"/>
</dbReference>
<accession>A0ABR2N498</accession>
<proteinExistence type="inferred from homology"/>
<evidence type="ECO:0000256" key="7">
    <source>
        <dbReference type="ARBA" id="ARBA00022824"/>
    </source>
</evidence>
<dbReference type="PIRSF" id="PIRSF002356">
    <property type="entry name" value="Calreticulin"/>
    <property type="match status" value="1"/>
</dbReference>
<keyword evidence="4 13" id="KW-0732">Signal</keyword>
<dbReference type="PROSITE" id="PS00803">
    <property type="entry name" value="CALRETICULIN_1"/>
    <property type="match status" value="1"/>
</dbReference>
<dbReference type="EMBL" id="JBBWWR010000001">
    <property type="protein sequence ID" value="KAK8970944.1"/>
    <property type="molecule type" value="Genomic_DNA"/>
</dbReference>
<evidence type="ECO:0000256" key="10">
    <source>
        <dbReference type="ARBA" id="ARBA00023186"/>
    </source>
</evidence>
<name>A0ABR2N498_9ASPA</name>
<feature type="signal peptide" evidence="13">
    <location>
        <begin position="1"/>
        <end position="25"/>
    </location>
</feature>
<evidence type="ECO:0000256" key="11">
    <source>
        <dbReference type="ARBA" id="ARBA00037091"/>
    </source>
</evidence>
<dbReference type="SUPFAM" id="SSF49899">
    <property type="entry name" value="Concanavalin A-like lectins/glucanases"/>
    <property type="match status" value="1"/>
</dbReference>
<gene>
    <name evidence="15" type="primary">CRT1</name>
    <name evidence="15" type="ORF">KSP40_PGU017011</name>
</gene>